<comment type="function">
    <text evidence="10 11">Involved in cell wall formation. Catalyzes the final step in the synthesis of UDP-N-acetylmuramoyl-pentapeptide, the precursor of murein.</text>
</comment>
<evidence type="ECO:0000256" key="3">
    <source>
        <dbReference type="ARBA" id="ARBA00022618"/>
    </source>
</evidence>
<dbReference type="UniPathway" id="UPA00219"/>
<dbReference type="PANTHER" id="PTHR43024">
    <property type="entry name" value="UDP-N-ACETYLMURAMOYL-TRIPEPTIDE--D-ALANYL-D-ALANINE LIGASE"/>
    <property type="match status" value="1"/>
</dbReference>
<feature type="domain" description="Mur ligase N-terminal catalytic" evidence="12">
    <location>
        <begin position="37"/>
        <end position="79"/>
    </location>
</feature>
<dbReference type="InterPro" id="IPR051046">
    <property type="entry name" value="MurCDEF_CellWall_CoF430Synth"/>
</dbReference>
<dbReference type="Gene3D" id="3.40.1190.10">
    <property type="entry name" value="Mur-like, catalytic domain"/>
    <property type="match status" value="1"/>
</dbReference>
<dbReference type="Pfam" id="PF08245">
    <property type="entry name" value="Mur_ligase_M"/>
    <property type="match status" value="1"/>
</dbReference>
<dbReference type="NCBIfam" id="TIGR01143">
    <property type="entry name" value="murF"/>
    <property type="match status" value="1"/>
</dbReference>
<dbReference type="Pfam" id="PF01225">
    <property type="entry name" value="Mur_ligase"/>
    <property type="match status" value="1"/>
</dbReference>
<accession>A0A8J3HTK7</accession>
<keyword evidence="4 10" id="KW-0547">Nucleotide-binding</keyword>
<feature type="domain" description="Mur ligase central" evidence="14">
    <location>
        <begin position="117"/>
        <end position="303"/>
    </location>
</feature>
<dbReference type="EC" id="6.3.2.10" evidence="10 11"/>
<dbReference type="InterPro" id="IPR036615">
    <property type="entry name" value="Mur_ligase_C_dom_sf"/>
</dbReference>
<evidence type="ECO:0000256" key="9">
    <source>
        <dbReference type="ARBA" id="ARBA00023316"/>
    </source>
</evidence>
<organism evidence="15 16">
    <name type="scientific">Ktedonospora formicarum</name>
    <dbReference type="NCBI Taxonomy" id="2778364"/>
    <lineage>
        <taxon>Bacteria</taxon>
        <taxon>Bacillati</taxon>
        <taxon>Chloroflexota</taxon>
        <taxon>Ktedonobacteria</taxon>
        <taxon>Ktedonobacterales</taxon>
        <taxon>Ktedonobacteraceae</taxon>
        <taxon>Ktedonospora</taxon>
    </lineage>
</organism>
<evidence type="ECO:0000313" key="15">
    <source>
        <dbReference type="EMBL" id="GHO43742.1"/>
    </source>
</evidence>
<evidence type="ECO:0000259" key="12">
    <source>
        <dbReference type="Pfam" id="PF01225"/>
    </source>
</evidence>
<dbReference type="InterPro" id="IPR005863">
    <property type="entry name" value="UDP-N-AcMur_synth"/>
</dbReference>
<comment type="caution">
    <text evidence="15">The sequence shown here is derived from an EMBL/GenBank/DDBJ whole genome shotgun (WGS) entry which is preliminary data.</text>
</comment>
<dbReference type="InterPro" id="IPR004101">
    <property type="entry name" value="Mur_ligase_C"/>
</dbReference>
<name>A0A8J3HTK7_9CHLR</name>
<evidence type="ECO:0000256" key="11">
    <source>
        <dbReference type="RuleBase" id="RU004136"/>
    </source>
</evidence>
<dbReference type="Proteomes" id="UP000612362">
    <property type="component" value="Unassembled WGS sequence"/>
</dbReference>
<dbReference type="GO" id="GO:0005524">
    <property type="term" value="F:ATP binding"/>
    <property type="evidence" value="ECO:0007669"/>
    <property type="project" value="UniProtKB-UniRule"/>
</dbReference>
<keyword evidence="8 10" id="KW-0131">Cell cycle</keyword>
<keyword evidence="9 10" id="KW-0961">Cell wall biogenesis/degradation</keyword>
<dbReference type="Pfam" id="PF02875">
    <property type="entry name" value="Mur_ligase_C"/>
    <property type="match status" value="1"/>
</dbReference>
<dbReference type="InterPro" id="IPR000713">
    <property type="entry name" value="Mur_ligase_N"/>
</dbReference>
<dbReference type="GO" id="GO:0047480">
    <property type="term" value="F:UDP-N-acetylmuramoyl-tripeptide-D-alanyl-D-alanine ligase activity"/>
    <property type="evidence" value="ECO:0007669"/>
    <property type="project" value="UniProtKB-UniRule"/>
</dbReference>
<dbReference type="SUPFAM" id="SSF53244">
    <property type="entry name" value="MurD-like peptide ligases, peptide-binding domain"/>
    <property type="match status" value="1"/>
</dbReference>
<dbReference type="GO" id="GO:0005737">
    <property type="term" value="C:cytoplasm"/>
    <property type="evidence" value="ECO:0007669"/>
    <property type="project" value="UniProtKB-SubCell"/>
</dbReference>
<dbReference type="EMBL" id="BNJF01000001">
    <property type="protein sequence ID" value="GHO43742.1"/>
    <property type="molecule type" value="Genomic_DNA"/>
</dbReference>
<evidence type="ECO:0000256" key="8">
    <source>
        <dbReference type="ARBA" id="ARBA00023306"/>
    </source>
</evidence>
<evidence type="ECO:0000256" key="4">
    <source>
        <dbReference type="ARBA" id="ARBA00022741"/>
    </source>
</evidence>
<dbReference type="Gene3D" id="3.40.1390.10">
    <property type="entry name" value="MurE/MurF, N-terminal domain"/>
    <property type="match status" value="1"/>
</dbReference>
<comment type="catalytic activity">
    <reaction evidence="10 11">
        <text>D-alanyl-D-alanine + UDP-N-acetyl-alpha-D-muramoyl-L-alanyl-gamma-D-glutamyl-meso-2,6-diaminopimelate + ATP = UDP-N-acetyl-alpha-D-muramoyl-L-alanyl-gamma-D-glutamyl-meso-2,6-diaminopimeloyl-D-alanyl-D-alanine + ADP + phosphate + H(+)</text>
        <dbReference type="Rhea" id="RHEA:28374"/>
        <dbReference type="ChEBI" id="CHEBI:15378"/>
        <dbReference type="ChEBI" id="CHEBI:30616"/>
        <dbReference type="ChEBI" id="CHEBI:43474"/>
        <dbReference type="ChEBI" id="CHEBI:57822"/>
        <dbReference type="ChEBI" id="CHEBI:61386"/>
        <dbReference type="ChEBI" id="CHEBI:83905"/>
        <dbReference type="ChEBI" id="CHEBI:456216"/>
        <dbReference type="EC" id="6.3.2.10"/>
    </reaction>
</comment>
<comment type="similarity">
    <text evidence="10">Belongs to the MurCDEF family. MurF subfamily.</text>
</comment>
<keyword evidence="3 10" id="KW-0132">Cell division</keyword>
<gene>
    <name evidence="15" type="primary">murF_1</name>
    <name evidence="10" type="synonym">murF</name>
    <name evidence="15" type="ORF">KSX_19050</name>
</gene>
<dbReference type="GO" id="GO:0008360">
    <property type="term" value="P:regulation of cell shape"/>
    <property type="evidence" value="ECO:0007669"/>
    <property type="project" value="UniProtKB-KW"/>
</dbReference>
<evidence type="ECO:0000256" key="7">
    <source>
        <dbReference type="ARBA" id="ARBA00022984"/>
    </source>
</evidence>
<dbReference type="HAMAP" id="MF_02019">
    <property type="entry name" value="MurF"/>
    <property type="match status" value="1"/>
</dbReference>
<evidence type="ECO:0000313" key="16">
    <source>
        <dbReference type="Proteomes" id="UP000612362"/>
    </source>
</evidence>
<keyword evidence="1 10" id="KW-0963">Cytoplasm</keyword>
<dbReference type="InterPro" id="IPR036565">
    <property type="entry name" value="Mur-like_cat_sf"/>
</dbReference>
<evidence type="ECO:0000259" key="13">
    <source>
        <dbReference type="Pfam" id="PF02875"/>
    </source>
</evidence>
<keyword evidence="5 10" id="KW-0067">ATP-binding</keyword>
<feature type="binding site" evidence="10">
    <location>
        <begin position="119"/>
        <end position="125"/>
    </location>
    <ligand>
        <name>ATP</name>
        <dbReference type="ChEBI" id="CHEBI:30616"/>
    </ligand>
</feature>
<evidence type="ECO:0000256" key="1">
    <source>
        <dbReference type="ARBA" id="ARBA00022490"/>
    </source>
</evidence>
<dbReference type="InterPro" id="IPR013221">
    <property type="entry name" value="Mur_ligase_cen"/>
</dbReference>
<sequence>MFTLGDILQQANKEDMSVHISGTLAPNPEMIFREAHHDSRQVKAGDLFIALKGEKVDGHDYIASAARAGARAALCARPVADIPPGFLQIIVPDVIKALHATAHARTQRQPETLYLGITGSNGKTSTKEAIAAILERSAPTLKTLASYNTEIGYPLTLLRLEPQHRYAVLEMGAQWVGELTMLSRVTRPTWSLITNVGSSHLGYFGSPEQIAIAKSELVQALAPDGLALLNYDDLRVRAMSAQTSAPVLYYGQGEGADVRATDIAGDSLFGRRFTLRYKGEEMPIQLHIPGEHGITIALAAAAVGCAAGISLDEIRQALEALKPAKRRGEIKPGPNGSTLIDDSYNANRQSILAIAQAMHDTTLASGGRRWAVLGDILELGKYSREEHRACGAALAPLVDSLVAIGEQARFYVEGALDAGMPSENAYFYSADIENSAELEAAKRAAADLLKAEIRSSDLVLIKASLGLAMDTLINQL</sequence>
<evidence type="ECO:0000256" key="6">
    <source>
        <dbReference type="ARBA" id="ARBA00022960"/>
    </source>
</evidence>
<dbReference type="GO" id="GO:0009252">
    <property type="term" value="P:peptidoglycan biosynthetic process"/>
    <property type="evidence" value="ECO:0007669"/>
    <property type="project" value="UniProtKB-UniRule"/>
</dbReference>
<dbReference type="SUPFAM" id="SSF53623">
    <property type="entry name" value="MurD-like peptide ligases, catalytic domain"/>
    <property type="match status" value="1"/>
</dbReference>
<reference evidence="15" key="1">
    <citation type="submission" date="2020-10" db="EMBL/GenBank/DDBJ databases">
        <title>Taxonomic study of unclassified bacteria belonging to the class Ktedonobacteria.</title>
        <authorList>
            <person name="Yabe S."/>
            <person name="Wang C.M."/>
            <person name="Zheng Y."/>
            <person name="Sakai Y."/>
            <person name="Cavaletti L."/>
            <person name="Monciardini P."/>
            <person name="Donadio S."/>
        </authorList>
    </citation>
    <scope>NUCLEOTIDE SEQUENCE</scope>
    <source>
        <strain evidence="15">SOSP1-1</strain>
    </source>
</reference>
<comment type="pathway">
    <text evidence="10 11">Cell wall biogenesis; peptidoglycan biosynthesis.</text>
</comment>
<evidence type="ECO:0000259" key="14">
    <source>
        <dbReference type="Pfam" id="PF08245"/>
    </source>
</evidence>
<keyword evidence="2 10" id="KW-0436">Ligase</keyword>
<keyword evidence="6 10" id="KW-0133">Cell shape</keyword>
<dbReference type="Gene3D" id="3.90.190.20">
    <property type="entry name" value="Mur ligase, C-terminal domain"/>
    <property type="match status" value="1"/>
</dbReference>
<keyword evidence="7 10" id="KW-0573">Peptidoglycan synthesis</keyword>
<proteinExistence type="inferred from homology"/>
<comment type="subcellular location">
    <subcellularLocation>
        <location evidence="10 11">Cytoplasm</location>
    </subcellularLocation>
</comment>
<evidence type="ECO:0000256" key="2">
    <source>
        <dbReference type="ARBA" id="ARBA00022598"/>
    </source>
</evidence>
<dbReference type="AlphaFoldDB" id="A0A8J3HTK7"/>
<keyword evidence="16" id="KW-1185">Reference proteome</keyword>
<dbReference type="InterPro" id="IPR035911">
    <property type="entry name" value="MurE/MurF_N"/>
</dbReference>
<feature type="domain" description="Mur ligase C-terminal" evidence="13">
    <location>
        <begin position="326"/>
        <end position="464"/>
    </location>
</feature>
<dbReference type="GO" id="GO:0071555">
    <property type="term" value="P:cell wall organization"/>
    <property type="evidence" value="ECO:0007669"/>
    <property type="project" value="UniProtKB-KW"/>
</dbReference>
<evidence type="ECO:0000256" key="5">
    <source>
        <dbReference type="ARBA" id="ARBA00022840"/>
    </source>
</evidence>
<dbReference type="GO" id="GO:0051301">
    <property type="term" value="P:cell division"/>
    <property type="evidence" value="ECO:0007669"/>
    <property type="project" value="UniProtKB-KW"/>
</dbReference>
<evidence type="ECO:0000256" key="10">
    <source>
        <dbReference type="HAMAP-Rule" id="MF_02019"/>
    </source>
</evidence>
<dbReference type="PANTHER" id="PTHR43024:SF1">
    <property type="entry name" value="UDP-N-ACETYLMURAMOYL-TRIPEPTIDE--D-ALANYL-D-ALANINE LIGASE"/>
    <property type="match status" value="1"/>
</dbReference>
<protein>
    <recommendedName>
        <fullName evidence="10 11">UDP-N-acetylmuramoyl-tripeptide--D-alanyl-D-alanine ligase</fullName>
        <ecNumber evidence="10 11">6.3.2.10</ecNumber>
    </recommendedName>
    <alternativeName>
        <fullName evidence="10">D-alanyl-D-alanine-adding enzyme</fullName>
    </alternativeName>
</protein>
<dbReference type="SUPFAM" id="SSF63418">
    <property type="entry name" value="MurE/MurF N-terminal domain"/>
    <property type="match status" value="1"/>
</dbReference>